<evidence type="ECO:0000313" key="1">
    <source>
        <dbReference type="EMBL" id="ROL52158.1"/>
    </source>
</evidence>
<reference evidence="1 2" key="1">
    <citation type="submission" date="2018-10" db="EMBL/GenBank/DDBJ databases">
        <title>Genome assembly for a Yunnan-Guizhou Plateau 3E fish, Anabarilius grahami (Regan), and its evolutionary and genetic applications.</title>
        <authorList>
            <person name="Jiang W."/>
        </authorList>
    </citation>
    <scope>NUCLEOTIDE SEQUENCE [LARGE SCALE GENOMIC DNA]</scope>
    <source>
        <strain evidence="1">AG-KIZ</strain>
        <tissue evidence="1">Muscle</tissue>
    </source>
</reference>
<keyword evidence="1" id="KW-0675">Receptor</keyword>
<name>A0A3N0Z2I4_ANAGA</name>
<organism evidence="1 2">
    <name type="scientific">Anabarilius grahami</name>
    <name type="common">Kanglang fish</name>
    <name type="synonym">Barilius grahami</name>
    <dbReference type="NCBI Taxonomy" id="495550"/>
    <lineage>
        <taxon>Eukaryota</taxon>
        <taxon>Metazoa</taxon>
        <taxon>Chordata</taxon>
        <taxon>Craniata</taxon>
        <taxon>Vertebrata</taxon>
        <taxon>Euteleostomi</taxon>
        <taxon>Actinopterygii</taxon>
        <taxon>Neopterygii</taxon>
        <taxon>Teleostei</taxon>
        <taxon>Ostariophysi</taxon>
        <taxon>Cypriniformes</taxon>
        <taxon>Xenocyprididae</taxon>
        <taxon>Xenocypridinae</taxon>
        <taxon>Xenocypridinae incertae sedis</taxon>
        <taxon>Anabarilius</taxon>
    </lineage>
</organism>
<comment type="caution">
    <text evidence="1">The sequence shown here is derived from an EMBL/GenBank/DDBJ whole genome shotgun (WGS) entry which is preliminary data.</text>
</comment>
<proteinExistence type="predicted"/>
<dbReference type="OrthoDB" id="9943764at2759"/>
<dbReference type="AlphaFoldDB" id="A0A3N0Z2I4"/>
<protein>
    <submittedName>
        <fullName evidence="1">Retinoic acid receptor gamma-A</fullName>
    </submittedName>
</protein>
<gene>
    <name evidence="1" type="ORF">DPX16_6035</name>
</gene>
<evidence type="ECO:0000313" key="2">
    <source>
        <dbReference type="Proteomes" id="UP000281406"/>
    </source>
</evidence>
<accession>A0A3N0Z2I4</accession>
<sequence>MFDCMEALGMGPRQLYDVTNRGACMLRKASPFYAGLDPFAWTGTASSCLTNATQAHTQGPRWKTSPPIVPVLLLEFCSFLVLGNSGDREAIGQILLPSGKSGSGVLLQATVPSNLCKQDRAIRPQNSLQLLFIVL</sequence>
<dbReference type="Proteomes" id="UP000281406">
    <property type="component" value="Unassembled WGS sequence"/>
</dbReference>
<dbReference type="EMBL" id="RJVU01017312">
    <property type="protein sequence ID" value="ROL52158.1"/>
    <property type="molecule type" value="Genomic_DNA"/>
</dbReference>
<keyword evidence="2" id="KW-1185">Reference proteome</keyword>